<evidence type="ECO:0000256" key="6">
    <source>
        <dbReference type="ARBA" id="ARBA00023139"/>
    </source>
</evidence>
<dbReference type="Gene3D" id="3.30.300.210">
    <property type="entry name" value="Nutrient germinant receptor protein C, domain 3"/>
    <property type="match status" value="1"/>
</dbReference>
<feature type="domain" description="Spore germination GerAC-like C-terminal" evidence="8">
    <location>
        <begin position="216"/>
        <end position="379"/>
    </location>
</feature>
<evidence type="ECO:0000256" key="4">
    <source>
        <dbReference type="ARBA" id="ARBA00022729"/>
    </source>
</evidence>
<evidence type="ECO:0000256" key="3">
    <source>
        <dbReference type="ARBA" id="ARBA00022544"/>
    </source>
</evidence>
<keyword evidence="6" id="KW-0564">Palmitate</keyword>
<evidence type="ECO:0000313" key="11">
    <source>
        <dbReference type="Proteomes" id="UP000293142"/>
    </source>
</evidence>
<name>A0A4Q9DT55_9BACL</name>
<evidence type="ECO:0000256" key="1">
    <source>
        <dbReference type="ARBA" id="ARBA00004635"/>
    </source>
</evidence>
<dbReference type="Proteomes" id="UP000293142">
    <property type="component" value="Unassembled WGS sequence"/>
</dbReference>
<dbReference type="InterPro" id="IPR038501">
    <property type="entry name" value="Spore_GerAC_C_sf"/>
</dbReference>
<evidence type="ECO:0000256" key="2">
    <source>
        <dbReference type="ARBA" id="ARBA00007886"/>
    </source>
</evidence>
<evidence type="ECO:0000256" key="5">
    <source>
        <dbReference type="ARBA" id="ARBA00023136"/>
    </source>
</evidence>
<comment type="subcellular location">
    <subcellularLocation>
        <location evidence="1">Membrane</location>
        <topology evidence="1">Lipid-anchor</topology>
    </subcellularLocation>
</comment>
<dbReference type="PANTHER" id="PTHR35789">
    <property type="entry name" value="SPORE GERMINATION PROTEIN B3"/>
    <property type="match status" value="1"/>
</dbReference>
<comment type="caution">
    <text evidence="10">The sequence shown here is derived from an EMBL/GenBank/DDBJ whole genome shotgun (WGS) entry which is preliminary data.</text>
</comment>
<dbReference type="InterPro" id="IPR008844">
    <property type="entry name" value="Spore_GerAC-like"/>
</dbReference>
<dbReference type="GO" id="GO:0016020">
    <property type="term" value="C:membrane"/>
    <property type="evidence" value="ECO:0007669"/>
    <property type="project" value="UniProtKB-SubCell"/>
</dbReference>
<proteinExistence type="inferred from homology"/>
<keyword evidence="5" id="KW-0472">Membrane</keyword>
<dbReference type="OrthoDB" id="9816067at2"/>
<reference evidence="10 11" key="1">
    <citation type="submission" date="2019-02" db="EMBL/GenBank/DDBJ databases">
        <title>Paenibacillus sp. nov., isolated from surface-sterilized tissue of Thalictrum simplex L.</title>
        <authorList>
            <person name="Tuo L."/>
        </authorList>
    </citation>
    <scope>NUCLEOTIDE SEQUENCE [LARGE SCALE GENOMIC DNA]</scope>
    <source>
        <strain evidence="10 11">N2SHLJ1</strain>
    </source>
</reference>
<keyword evidence="7" id="KW-0449">Lipoprotein</keyword>
<dbReference type="AlphaFoldDB" id="A0A4Q9DT55"/>
<sequence>MTWRKTFCSAAICTLILSVLPGCWDRTEINDLAFVLSSSVDKGKDGTVQLAYLIPLPGQMGGSKGGGGGTSGEKSYYVDSDEGQTFREATLRMQNRMARRTFISHRRTMIIGEEFAKDGVGNLFDSVMRNPENRLTSYMVVCKGLGVECMKATPRMELFPSEAIRELSKAKGTIKLNMKSFGQTLISSSGDPALVYMGVKESKKSEKTSKEIEVLGYAIFRDDKMITTMEGDAANGLIWLLEPKTGYIDTIEIEKGKQMTIQLYGGVTDITPSIKNGKQHYIIKSETRARLLENKSDLDISNVETTAKIEGAVAQSIKRALQKTVQVSKETGADPGQLSSRFRNKYPEAYNEQFKPDWRQALKEATFEYEAAAHLTDIGMVYDNMVKLGEKNQ</sequence>
<evidence type="ECO:0000259" key="9">
    <source>
        <dbReference type="Pfam" id="PF25198"/>
    </source>
</evidence>
<dbReference type="InterPro" id="IPR057336">
    <property type="entry name" value="GerAC_N"/>
</dbReference>
<evidence type="ECO:0000313" key="10">
    <source>
        <dbReference type="EMBL" id="TBL78689.1"/>
    </source>
</evidence>
<evidence type="ECO:0000259" key="8">
    <source>
        <dbReference type="Pfam" id="PF05504"/>
    </source>
</evidence>
<dbReference type="InterPro" id="IPR046953">
    <property type="entry name" value="Spore_GerAC-like_C"/>
</dbReference>
<dbReference type="EMBL" id="SIRE01000009">
    <property type="protein sequence ID" value="TBL78689.1"/>
    <property type="molecule type" value="Genomic_DNA"/>
</dbReference>
<comment type="similarity">
    <text evidence="2">Belongs to the GerABKC lipoprotein family.</text>
</comment>
<evidence type="ECO:0000256" key="7">
    <source>
        <dbReference type="ARBA" id="ARBA00023288"/>
    </source>
</evidence>
<dbReference type="NCBIfam" id="TIGR02887">
    <property type="entry name" value="spore_ger_x_C"/>
    <property type="match status" value="1"/>
</dbReference>
<gene>
    <name evidence="10" type="ORF">EYB31_14455</name>
</gene>
<keyword evidence="11" id="KW-1185">Reference proteome</keyword>
<dbReference type="Pfam" id="PF25198">
    <property type="entry name" value="Spore_GerAC_N"/>
    <property type="match status" value="1"/>
</dbReference>
<feature type="domain" description="Spore germination protein N-terminal" evidence="9">
    <location>
        <begin position="25"/>
        <end position="197"/>
    </location>
</feature>
<keyword evidence="3" id="KW-0309">Germination</keyword>
<dbReference type="RefSeq" id="WP_131014045.1">
    <property type="nucleotide sequence ID" value="NZ_SIRE01000009.1"/>
</dbReference>
<keyword evidence="4" id="KW-0732">Signal</keyword>
<dbReference type="Pfam" id="PF05504">
    <property type="entry name" value="Spore_GerAC"/>
    <property type="match status" value="1"/>
</dbReference>
<dbReference type="PANTHER" id="PTHR35789:SF1">
    <property type="entry name" value="SPORE GERMINATION PROTEIN B3"/>
    <property type="match status" value="1"/>
</dbReference>
<accession>A0A4Q9DT55</accession>
<organism evidence="10 11">
    <name type="scientific">Paenibacillus thalictri</name>
    <dbReference type="NCBI Taxonomy" id="2527873"/>
    <lineage>
        <taxon>Bacteria</taxon>
        <taxon>Bacillati</taxon>
        <taxon>Bacillota</taxon>
        <taxon>Bacilli</taxon>
        <taxon>Bacillales</taxon>
        <taxon>Paenibacillaceae</taxon>
        <taxon>Paenibacillus</taxon>
    </lineage>
</organism>
<dbReference type="GO" id="GO:0009847">
    <property type="term" value="P:spore germination"/>
    <property type="evidence" value="ECO:0007669"/>
    <property type="project" value="InterPro"/>
</dbReference>
<protein>
    <submittedName>
        <fullName evidence="10">Ger(X)C family spore germination protein</fullName>
    </submittedName>
</protein>